<sequence length="162" mass="16683">MPFPALLGRLAIMGLLRRYRLALVIALPAGLVLGALLGLGLSASSNEDTRTIQWLLYTVPLGAGVGVATATIAALGAVTAVALQARRRPDNQLQPALGLIALGAGAGVALVILGIGTIFTVVQDYWSQWEFWLIASVVVGMIAASASAAVTAATSRYQTARS</sequence>
<dbReference type="EMBL" id="QXTG01000001">
    <property type="protein sequence ID" value="RIX29962.1"/>
    <property type="molecule type" value="Genomic_DNA"/>
</dbReference>
<feature type="transmembrane region" description="Helical" evidence="1">
    <location>
        <begin position="131"/>
        <end position="153"/>
    </location>
</feature>
<accession>A0A3A1U0G5</accession>
<keyword evidence="1" id="KW-0812">Transmembrane</keyword>
<reference evidence="3" key="1">
    <citation type="submission" date="2018-09" db="EMBL/GenBank/DDBJ databases">
        <authorList>
            <person name="Kim I."/>
        </authorList>
    </citation>
    <scope>NUCLEOTIDE SEQUENCE [LARGE SCALE GENOMIC DNA]</scope>
    <source>
        <strain evidence="3">DD4a</strain>
    </source>
</reference>
<comment type="caution">
    <text evidence="2">The sequence shown here is derived from an EMBL/GenBank/DDBJ whole genome shotgun (WGS) entry which is preliminary data.</text>
</comment>
<organism evidence="2 3">
    <name type="scientific">Amnibacterium setariae</name>
    <dbReference type="NCBI Taxonomy" id="2306585"/>
    <lineage>
        <taxon>Bacteria</taxon>
        <taxon>Bacillati</taxon>
        <taxon>Actinomycetota</taxon>
        <taxon>Actinomycetes</taxon>
        <taxon>Micrococcales</taxon>
        <taxon>Microbacteriaceae</taxon>
        <taxon>Amnibacterium</taxon>
    </lineage>
</organism>
<protein>
    <submittedName>
        <fullName evidence="2">Uncharacterized protein</fullName>
    </submittedName>
</protein>
<evidence type="ECO:0000313" key="2">
    <source>
        <dbReference type="EMBL" id="RIX29962.1"/>
    </source>
</evidence>
<evidence type="ECO:0000256" key="1">
    <source>
        <dbReference type="SAM" id="Phobius"/>
    </source>
</evidence>
<dbReference type="AlphaFoldDB" id="A0A3A1U0G5"/>
<keyword evidence="1" id="KW-1133">Transmembrane helix</keyword>
<keyword evidence="3" id="KW-1185">Reference proteome</keyword>
<feature type="transmembrane region" description="Helical" evidence="1">
    <location>
        <begin position="21"/>
        <end position="41"/>
    </location>
</feature>
<dbReference type="Proteomes" id="UP000265742">
    <property type="component" value="Unassembled WGS sequence"/>
</dbReference>
<gene>
    <name evidence="2" type="ORF">D1781_00315</name>
</gene>
<keyword evidence="1" id="KW-0472">Membrane</keyword>
<name>A0A3A1U0G5_9MICO</name>
<evidence type="ECO:0000313" key="3">
    <source>
        <dbReference type="Proteomes" id="UP000265742"/>
    </source>
</evidence>
<feature type="transmembrane region" description="Helical" evidence="1">
    <location>
        <begin position="95"/>
        <end position="119"/>
    </location>
</feature>
<feature type="transmembrane region" description="Helical" evidence="1">
    <location>
        <begin position="61"/>
        <end position="83"/>
    </location>
</feature>
<proteinExistence type="predicted"/>